<dbReference type="Gene3D" id="1.10.10.10">
    <property type="entry name" value="Winged helix-like DNA-binding domain superfamily/Winged helix DNA-binding domain"/>
    <property type="match status" value="1"/>
</dbReference>
<reference evidence="7 8" key="1">
    <citation type="submission" date="2020-08" db="EMBL/GenBank/DDBJ databases">
        <title>Genomic Encyclopedia of Type Strains, Phase IV (KMG-V): Genome sequencing to study the core and pangenomes of soil and plant-associated prokaryotes.</title>
        <authorList>
            <person name="Whitman W."/>
        </authorList>
    </citation>
    <scope>NUCLEOTIDE SEQUENCE [LARGE SCALE GENOMIC DNA]</scope>
    <source>
        <strain evidence="7 8">MP601</strain>
    </source>
</reference>
<dbReference type="EMBL" id="JACHCA010000017">
    <property type="protein sequence ID" value="MBB6130793.1"/>
    <property type="molecule type" value="Genomic_DNA"/>
</dbReference>
<dbReference type="SUPFAM" id="SSF88946">
    <property type="entry name" value="Sigma2 domain of RNA polymerase sigma factors"/>
    <property type="match status" value="1"/>
</dbReference>
<evidence type="ECO:0000256" key="1">
    <source>
        <dbReference type="ARBA" id="ARBA00010641"/>
    </source>
</evidence>
<dbReference type="InterPro" id="IPR013324">
    <property type="entry name" value="RNA_pol_sigma_r3/r4-like"/>
</dbReference>
<dbReference type="InterPro" id="IPR013325">
    <property type="entry name" value="RNA_pol_sigma_r2"/>
</dbReference>
<evidence type="ECO:0000313" key="7">
    <source>
        <dbReference type="EMBL" id="MBB6130793.1"/>
    </source>
</evidence>
<dbReference type="Pfam" id="PF04542">
    <property type="entry name" value="Sigma70_r2"/>
    <property type="match status" value="1"/>
</dbReference>
<dbReference type="OrthoDB" id="665113at2"/>
<evidence type="ECO:0000256" key="2">
    <source>
        <dbReference type="ARBA" id="ARBA00023015"/>
    </source>
</evidence>
<dbReference type="InterPro" id="IPR013249">
    <property type="entry name" value="RNA_pol_sigma70_r4_t2"/>
</dbReference>
<dbReference type="NCBIfam" id="TIGR02937">
    <property type="entry name" value="sigma70-ECF"/>
    <property type="match status" value="1"/>
</dbReference>
<dbReference type="PANTHER" id="PTHR43133:SF46">
    <property type="entry name" value="RNA POLYMERASE SIGMA-70 FACTOR ECF SUBFAMILY"/>
    <property type="match status" value="1"/>
</dbReference>
<feature type="domain" description="RNA polymerase sigma-70 region 2" evidence="5">
    <location>
        <begin position="4"/>
        <end position="64"/>
    </location>
</feature>
<dbReference type="InterPro" id="IPR014284">
    <property type="entry name" value="RNA_pol_sigma-70_dom"/>
</dbReference>
<feature type="domain" description="RNA polymerase sigma factor 70 region 4 type 2" evidence="6">
    <location>
        <begin position="97"/>
        <end position="146"/>
    </location>
</feature>
<keyword evidence="4" id="KW-0804">Transcription</keyword>
<sequence length="154" mass="18372">MYWKKVFAICYHTLRDEDIAAELSQDIFESLWKRRNSLQINVSIEQYIFRSAKLEVFEYCRTTSNRQKHLQNVIQNQSTEGTYTEDTLNYNELYKTINRLINRLPYKSQEVYRLSQQQGLDKKSIASALLISEKTVEYHLYKALNFLRDNLAVD</sequence>
<dbReference type="GO" id="GO:0016987">
    <property type="term" value="F:sigma factor activity"/>
    <property type="evidence" value="ECO:0007669"/>
    <property type="project" value="UniProtKB-KW"/>
</dbReference>
<comment type="caution">
    <text evidence="7">The sequence shown here is derived from an EMBL/GenBank/DDBJ whole genome shotgun (WGS) entry which is preliminary data.</text>
</comment>
<dbReference type="GO" id="GO:0006352">
    <property type="term" value="P:DNA-templated transcription initiation"/>
    <property type="evidence" value="ECO:0007669"/>
    <property type="project" value="InterPro"/>
</dbReference>
<name>A0A841JI02_9SPHI</name>
<evidence type="ECO:0000313" key="8">
    <source>
        <dbReference type="Proteomes" id="UP000548326"/>
    </source>
</evidence>
<dbReference type="AlphaFoldDB" id="A0A841JI02"/>
<organism evidence="7 8">
    <name type="scientific">Mucilaginibacter lappiensis</name>
    <dbReference type="NCBI Taxonomy" id="354630"/>
    <lineage>
        <taxon>Bacteria</taxon>
        <taxon>Pseudomonadati</taxon>
        <taxon>Bacteroidota</taxon>
        <taxon>Sphingobacteriia</taxon>
        <taxon>Sphingobacteriales</taxon>
        <taxon>Sphingobacteriaceae</taxon>
        <taxon>Mucilaginibacter</taxon>
    </lineage>
</organism>
<dbReference type="InterPro" id="IPR007627">
    <property type="entry name" value="RNA_pol_sigma70_r2"/>
</dbReference>
<dbReference type="InterPro" id="IPR036388">
    <property type="entry name" value="WH-like_DNA-bd_sf"/>
</dbReference>
<keyword evidence="2" id="KW-0805">Transcription regulation</keyword>
<dbReference type="Pfam" id="PF08281">
    <property type="entry name" value="Sigma70_r4_2"/>
    <property type="match status" value="1"/>
</dbReference>
<dbReference type="GO" id="GO:0003677">
    <property type="term" value="F:DNA binding"/>
    <property type="evidence" value="ECO:0007669"/>
    <property type="project" value="InterPro"/>
</dbReference>
<dbReference type="Gene3D" id="1.10.1740.10">
    <property type="match status" value="1"/>
</dbReference>
<protein>
    <submittedName>
        <fullName evidence="7">RNA polymerase sigma-70 factor (ECF subfamily)</fullName>
    </submittedName>
</protein>
<keyword evidence="3" id="KW-0731">Sigma factor</keyword>
<evidence type="ECO:0000259" key="5">
    <source>
        <dbReference type="Pfam" id="PF04542"/>
    </source>
</evidence>
<dbReference type="SUPFAM" id="SSF88659">
    <property type="entry name" value="Sigma3 and sigma4 domains of RNA polymerase sigma factors"/>
    <property type="match status" value="1"/>
</dbReference>
<evidence type="ECO:0000256" key="3">
    <source>
        <dbReference type="ARBA" id="ARBA00023082"/>
    </source>
</evidence>
<dbReference type="Proteomes" id="UP000548326">
    <property type="component" value="Unassembled WGS sequence"/>
</dbReference>
<proteinExistence type="inferred from homology"/>
<accession>A0A841JI02</accession>
<evidence type="ECO:0000256" key="4">
    <source>
        <dbReference type="ARBA" id="ARBA00023163"/>
    </source>
</evidence>
<dbReference type="PANTHER" id="PTHR43133">
    <property type="entry name" value="RNA POLYMERASE ECF-TYPE SIGMA FACTO"/>
    <property type="match status" value="1"/>
</dbReference>
<evidence type="ECO:0000259" key="6">
    <source>
        <dbReference type="Pfam" id="PF08281"/>
    </source>
</evidence>
<dbReference type="InterPro" id="IPR039425">
    <property type="entry name" value="RNA_pol_sigma-70-like"/>
</dbReference>
<gene>
    <name evidence="7" type="ORF">HDF22_004938</name>
</gene>
<comment type="similarity">
    <text evidence="1">Belongs to the sigma-70 factor family. ECF subfamily.</text>
</comment>